<evidence type="ECO:0000256" key="5">
    <source>
        <dbReference type="ARBA" id="ARBA00022842"/>
    </source>
</evidence>
<dbReference type="Proteomes" id="UP000178953">
    <property type="component" value="Unassembled WGS sequence"/>
</dbReference>
<dbReference type="EMBL" id="MCHX01000054">
    <property type="protein sequence ID" value="OFJ51869.1"/>
    <property type="molecule type" value="Genomic_DNA"/>
</dbReference>
<dbReference type="Gene3D" id="3.40.50.1010">
    <property type="entry name" value="5'-nuclease"/>
    <property type="match status" value="1"/>
</dbReference>
<evidence type="ECO:0000256" key="2">
    <source>
        <dbReference type="ARBA" id="ARBA00022722"/>
    </source>
</evidence>
<dbReference type="GO" id="GO:0016787">
    <property type="term" value="F:hydrolase activity"/>
    <property type="evidence" value="ECO:0007669"/>
    <property type="project" value="UniProtKB-KW"/>
</dbReference>
<feature type="binding site" evidence="6">
    <location>
        <position position="91"/>
    </location>
    <ligand>
        <name>Mg(2+)</name>
        <dbReference type="ChEBI" id="CHEBI:18420"/>
    </ligand>
</feature>
<dbReference type="HAMAP" id="MF_00265">
    <property type="entry name" value="VapC_Nob1"/>
    <property type="match status" value="1"/>
</dbReference>
<keyword evidence="4 6" id="KW-0378">Hydrolase</keyword>
<feature type="domain" description="PIN" evidence="7">
    <location>
        <begin position="2"/>
        <end position="119"/>
    </location>
</feature>
<keyword evidence="6" id="KW-0800">Toxin</keyword>
<proteinExistence type="inferred from homology"/>
<evidence type="ECO:0000256" key="4">
    <source>
        <dbReference type="ARBA" id="ARBA00022801"/>
    </source>
</evidence>
<dbReference type="GO" id="GO:0000287">
    <property type="term" value="F:magnesium ion binding"/>
    <property type="evidence" value="ECO:0007669"/>
    <property type="project" value="UniProtKB-UniRule"/>
</dbReference>
<dbReference type="AlphaFoldDB" id="A0A1E8Q1D3"/>
<dbReference type="GO" id="GO:0090729">
    <property type="term" value="F:toxin activity"/>
    <property type="evidence" value="ECO:0007669"/>
    <property type="project" value="UniProtKB-KW"/>
</dbReference>
<protein>
    <recommendedName>
        <fullName evidence="6">Ribonuclease VapC</fullName>
        <shortName evidence="6">RNase VapC</shortName>
        <ecNumber evidence="6">3.1.-.-</ecNumber>
    </recommendedName>
    <alternativeName>
        <fullName evidence="6">Toxin VapC</fullName>
    </alternativeName>
</protein>
<keyword evidence="2 6" id="KW-0540">Nuclease</keyword>
<keyword evidence="9" id="KW-1185">Reference proteome</keyword>
<keyword evidence="1 6" id="KW-1277">Toxin-antitoxin system</keyword>
<evidence type="ECO:0000313" key="8">
    <source>
        <dbReference type="EMBL" id="OFJ51869.1"/>
    </source>
</evidence>
<comment type="cofactor">
    <cofactor evidence="6">
        <name>Mg(2+)</name>
        <dbReference type="ChEBI" id="CHEBI:18420"/>
    </cofactor>
</comment>
<comment type="function">
    <text evidence="6">Toxic component of a toxin-antitoxin (TA) system. An RNase.</text>
</comment>
<accession>A0A1E8Q1D3</accession>
<dbReference type="EC" id="3.1.-.-" evidence="6"/>
<evidence type="ECO:0000313" key="9">
    <source>
        <dbReference type="Proteomes" id="UP000178953"/>
    </source>
</evidence>
<evidence type="ECO:0000256" key="6">
    <source>
        <dbReference type="HAMAP-Rule" id="MF_00265"/>
    </source>
</evidence>
<evidence type="ECO:0000256" key="3">
    <source>
        <dbReference type="ARBA" id="ARBA00022723"/>
    </source>
</evidence>
<dbReference type="SUPFAM" id="SSF88723">
    <property type="entry name" value="PIN domain-like"/>
    <property type="match status" value="1"/>
</dbReference>
<organism evidence="8 9">
    <name type="scientific">Mycolicibacterium grossiae</name>
    <dbReference type="NCBI Taxonomy" id="1552759"/>
    <lineage>
        <taxon>Bacteria</taxon>
        <taxon>Bacillati</taxon>
        <taxon>Actinomycetota</taxon>
        <taxon>Actinomycetes</taxon>
        <taxon>Mycobacteriales</taxon>
        <taxon>Mycobacteriaceae</taxon>
        <taxon>Mycolicibacterium</taxon>
    </lineage>
</organism>
<comment type="similarity">
    <text evidence="6">Belongs to the PINc/VapC protein family.</text>
</comment>
<evidence type="ECO:0000256" key="1">
    <source>
        <dbReference type="ARBA" id="ARBA00022649"/>
    </source>
</evidence>
<dbReference type="InterPro" id="IPR002716">
    <property type="entry name" value="PIN_dom"/>
</dbReference>
<dbReference type="InterPro" id="IPR029060">
    <property type="entry name" value="PIN-like_dom_sf"/>
</dbReference>
<feature type="binding site" evidence="6">
    <location>
        <position position="5"/>
    </location>
    <ligand>
        <name>Mg(2+)</name>
        <dbReference type="ChEBI" id="CHEBI:18420"/>
    </ligand>
</feature>
<keyword evidence="3 6" id="KW-0479">Metal-binding</keyword>
<dbReference type="InterPro" id="IPR022907">
    <property type="entry name" value="VapC_family"/>
</dbReference>
<gene>
    <name evidence="6" type="primary">vapC</name>
    <name evidence="8" type="ORF">BEL07_20640</name>
</gene>
<evidence type="ECO:0000259" key="7">
    <source>
        <dbReference type="Pfam" id="PF01850"/>
    </source>
</evidence>
<dbReference type="Pfam" id="PF01850">
    <property type="entry name" value="PIN"/>
    <property type="match status" value="1"/>
</dbReference>
<sequence length="133" mass="13978">MIYLDATAMMKLIAHAPESQALTQYLSAHTDTAWITCALTRAELLRATAALPAEATEHAHHVLAGIDTVGVTDRLLEAAVALTPAPNRTTDALHIASALSAGPRLRTLVTYDPELAKAATAHHITTVRPGGSP</sequence>
<name>A0A1E8Q1D3_9MYCO</name>
<comment type="caution">
    <text evidence="8">The sequence shown here is derived from an EMBL/GenBank/DDBJ whole genome shotgun (WGS) entry which is preliminary data.</text>
</comment>
<dbReference type="RefSeq" id="WP_070354938.1">
    <property type="nucleotide sequence ID" value="NZ_MCHX01000054.1"/>
</dbReference>
<reference evidence="8 9" key="1">
    <citation type="submission" date="2016-09" db="EMBL/GenBank/DDBJ databases">
        <title>genome sequence of Mycobacterium sp. 739 SCH.</title>
        <authorList>
            <person name="Greninger A.L."/>
            <person name="Qin X."/>
            <person name="Jerome K."/>
            <person name="Vora S."/>
            <person name="Quinn K."/>
        </authorList>
    </citation>
    <scope>NUCLEOTIDE SEQUENCE [LARGE SCALE GENOMIC DNA]</scope>
    <source>
        <strain evidence="8 9">SCH</strain>
    </source>
</reference>
<keyword evidence="5 6" id="KW-0460">Magnesium</keyword>
<dbReference type="GO" id="GO:0004540">
    <property type="term" value="F:RNA nuclease activity"/>
    <property type="evidence" value="ECO:0007669"/>
    <property type="project" value="InterPro"/>
</dbReference>